<organism evidence="1 2">
    <name type="scientific">Trinickia terrae</name>
    <dbReference type="NCBI Taxonomy" id="2571161"/>
    <lineage>
        <taxon>Bacteria</taxon>
        <taxon>Pseudomonadati</taxon>
        <taxon>Pseudomonadota</taxon>
        <taxon>Betaproteobacteria</taxon>
        <taxon>Burkholderiales</taxon>
        <taxon>Burkholderiaceae</taxon>
        <taxon>Trinickia</taxon>
    </lineage>
</organism>
<dbReference type="EMBL" id="SWJE01000014">
    <property type="protein sequence ID" value="TKC83438.1"/>
    <property type="molecule type" value="Genomic_DNA"/>
</dbReference>
<keyword evidence="2" id="KW-1185">Reference proteome</keyword>
<gene>
    <name evidence="1" type="ORF">FAZ69_23400</name>
</gene>
<sequence>MSYSSSNLDDALLAALIQRAAHNLPFNNRAGSEARARTLSLLLATVSGSLSVLGFSQSARAIEIVLFDPPSIGSPFADS</sequence>
<comment type="caution">
    <text evidence="1">The sequence shown here is derived from an EMBL/GenBank/DDBJ whole genome shotgun (WGS) entry which is preliminary data.</text>
</comment>
<evidence type="ECO:0000313" key="1">
    <source>
        <dbReference type="EMBL" id="TKC83438.1"/>
    </source>
</evidence>
<dbReference type="Proteomes" id="UP000305539">
    <property type="component" value="Unassembled WGS sequence"/>
</dbReference>
<dbReference type="RefSeq" id="WP_136897480.1">
    <property type="nucleotide sequence ID" value="NZ_SWJE01000014.1"/>
</dbReference>
<protein>
    <submittedName>
        <fullName evidence="1">Uncharacterized protein</fullName>
    </submittedName>
</protein>
<proteinExistence type="predicted"/>
<accession>A0A4U1HTH8</accession>
<dbReference type="AlphaFoldDB" id="A0A4U1HTH8"/>
<evidence type="ECO:0000313" key="2">
    <source>
        <dbReference type="Proteomes" id="UP000305539"/>
    </source>
</evidence>
<reference evidence="1 2" key="1">
    <citation type="submission" date="2019-04" db="EMBL/GenBank/DDBJ databases">
        <title>Trinickia sp. 7GSK02, isolated from subtropical forest soil.</title>
        <authorList>
            <person name="Gao Z.-H."/>
            <person name="Qiu L.-H."/>
        </authorList>
    </citation>
    <scope>NUCLEOTIDE SEQUENCE [LARGE SCALE GENOMIC DNA]</scope>
    <source>
        <strain evidence="1 2">7GSK02</strain>
    </source>
</reference>
<name>A0A4U1HTH8_9BURK</name>